<evidence type="ECO:0000313" key="4">
    <source>
        <dbReference type="Proteomes" id="UP001164705"/>
    </source>
</evidence>
<dbReference type="PANTHER" id="PTHR43037:SF1">
    <property type="entry name" value="BLL1128 PROTEIN"/>
    <property type="match status" value="1"/>
</dbReference>
<organism evidence="3 4">
    <name type="scientific">Lacinutrix neustonica</name>
    <dbReference type="NCBI Taxonomy" id="2980107"/>
    <lineage>
        <taxon>Bacteria</taxon>
        <taxon>Pseudomonadati</taxon>
        <taxon>Bacteroidota</taxon>
        <taxon>Flavobacteriia</taxon>
        <taxon>Flavobacteriales</taxon>
        <taxon>Flavobacteriaceae</taxon>
        <taxon>Lacinutrix</taxon>
    </lineage>
</organism>
<proteinExistence type="predicted"/>
<evidence type="ECO:0000313" key="3">
    <source>
        <dbReference type="EMBL" id="WAC00930.1"/>
    </source>
</evidence>
<dbReference type="Proteomes" id="UP001164705">
    <property type="component" value="Chromosome"/>
</dbReference>
<dbReference type="InterPro" id="IPR026444">
    <property type="entry name" value="Secre_tail"/>
</dbReference>
<protein>
    <submittedName>
        <fullName evidence="3">T9SS type A sorting domain-containing protein</fullName>
    </submittedName>
</protein>
<keyword evidence="1" id="KW-0732">Signal</keyword>
<name>A0A9E8MV79_9FLAO</name>
<gene>
    <name evidence="3" type="ORF">N7U66_11950</name>
</gene>
<accession>A0A9E8MV79</accession>
<dbReference type="Gene3D" id="3.40.50.1820">
    <property type="entry name" value="alpha/beta hydrolase"/>
    <property type="match status" value="1"/>
</dbReference>
<dbReference type="KEGG" id="lnu:N7U66_11950"/>
<dbReference type="EMBL" id="CP113088">
    <property type="protein sequence ID" value="WAC00930.1"/>
    <property type="molecule type" value="Genomic_DNA"/>
</dbReference>
<dbReference type="AlphaFoldDB" id="A0A9E8MV79"/>
<reference evidence="3" key="1">
    <citation type="submission" date="2022-11" db="EMBL/GenBank/DDBJ databases">
        <title>Lacinutrix neustonica HL-RS19T sp. nov., isolated from the surface microlayer sample of brackish Lake Shihwa.</title>
        <authorList>
            <person name="Choi J.Y."/>
            <person name="Hwang C.Y."/>
        </authorList>
    </citation>
    <scope>NUCLEOTIDE SEQUENCE</scope>
    <source>
        <strain evidence="3">HL-RS19</strain>
    </source>
</reference>
<evidence type="ECO:0000256" key="1">
    <source>
        <dbReference type="ARBA" id="ARBA00022729"/>
    </source>
</evidence>
<dbReference type="PANTHER" id="PTHR43037">
    <property type="entry name" value="UNNAMED PRODUCT-RELATED"/>
    <property type="match status" value="1"/>
</dbReference>
<dbReference type="Pfam" id="PF18962">
    <property type="entry name" value="Por_Secre_tail"/>
    <property type="match status" value="1"/>
</dbReference>
<dbReference type="NCBIfam" id="TIGR04183">
    <property type="entry name" value="Por_Secre_tail"/>
    <property type="match status" value="1"/>
</dbReference>
<dbReference type="InterPro" id="IPR050955">
    <property type="entry name" value="Plant_Biomass_Hydrol_Est"/>
</dbReference>
<feature type="domain" description="Secretion system C-terminal sorting" evidence="2">
    <location>
        <begin position="302"/>
        <end position="368"/>
    </location>
</feature>
<keyword evidence="4" id="KW-1185">Reference proteome</keyword>
<dbReference type="SUPFAM" id="SSF53474">
    <property type="entry name" value="alpha/beta-Hydrolases"/>
    <property type="match status" value="1"/>
</dbReference>
<evidence type="ECO:0000259" key="2">
    <source>
        <dbReference type="Pfam" id="PF18962"/>
    </source>
</evidence>
<dbReference type="InterPro" id="IPR029058">
    <property type="entry name" value="AB_hydrolase_fold"/>
</dbReference>
<sequence length="373" mass="40941">MKTSPLLFVLFFIVFSYSPLLSAQTPYGNAGDHTPVILGRPETPFGYYEYLPTSFDASSSTTYPLVLFYHGLGEKGNGTTELNKVLANGPPKLIEQGTDFEAIIISPQSAYGWFSPANFLSLYTYLTAHYPIDTNRVYVTGLSAGGGGTWNALKGHHEKIAAALPICGAGSVSDPAAFLQQTPIRAHHNFNDGVVGKGQTINNMNRIANTGSSVMSVYPYGSSNSVADADYSMQFDTNTQTWSASVGIHAPNDKLSFTLYKNGNHDAWTKTYNNQEVWDWLFAQRLNTLGTNDDNLEISFKIYPNPTSNKATIITANTTEKKVEIYNLLGTIIYSHVLFKELDMNVSTYASGVYIVKVSDANNNQKTIRIIVN</sequence>
<dbReference type="RefSeq" id="WP_267675478.1">
    <property type="nucleotide sequence ID" value="NZ_CP113088.1"/>
</dbReference>